<dbReference type="InterPro" id="IPR011006">
    <property type="entry name" value="CheY-like_superfamily"/>
</dbReference>
<dbReference type="Pfam" id="PF00072">
    <property type="entry name" value="Response_reg"/>
    <property type="match status" value="1"/>
</dbReference>
<keyword evidence="9" id="KW-1185">Reference proteome</keyword>
<evidence type="ECO:0000313" key="9">
    <source>
        <dbReference type="Proteomes" id="UP000198828"/>
    </source>
</evidence>
<evidence type="ECO:0000313" key="8">
    <source>
        <dbReference type="EMBL" id="SDW00977.1"/>
    </source>
</evidence>
<reference evidence="8 9" key="1">
    <citation type="submission" date="2016-10" db="EMBL/GenBank/DDBJ databases">
        <authorList>
            <person name="de Groot N.N."/>
        </authorList>
    </citation>
    <scope>NUCLEOTIDE SEQUENCE [LARGE SCALE GENOMIC DNA]</scope>
    <source>
        <strain evidence="8 9">DSM 23310</strain>
    </source>
</reference>
<dbReference type="InterPro" id="IPR039420">
    <property type="entry name" value="WalR-like"/>
</dbReference>
<keyword evidence="3" id="KW-0804">Transcription</keyword>
<feature type="domain" description="Response regulatory" evidence="6">
    <location>
        <begin position="1"/>
        <end position="62"/>
    </location>
</feature>
<protein>
    <submittedName>
        <fullName evidence="8">Transcriptional regulatory protein, C terminal</fullName>
    </submittedName>
</protein>
<sequence>MPEVDGFEVCKKIRQRTNSPILFLTARGAESDKIKGLMIGGDDYIVKPFSLGELHARVYSHLQREERQKNSAKDSLGFSINYSLRTVHYNGVEIVFTKTEFDIIELLSTHPNMIFDREKIYSSLWGL</sequence>
<organism evidence="8 9">
    <name type="scientific">Tepidimicrobium xylanilyticum</name>
    <dbReference type="NCBI Taxonomy" id="1123352"/>
    <lineage>
        <taxon>Bacteria</taxon>
        <taxon>Bacillati</taxon>
        <taxon>Bacillota</taxon>
        <taxon>Tissierellia</taxon>
        <taxon>Tissierellales</taxon>
        <taxon>Tepidimicrobiaceae</taxon>
        <taxon>Tepidimicrobium</taxon>
    </lineage>
</organism>
<dbReference type="PANTHER" id="PTHR48111:SF2">
    <property type="entry name" value="RESPONSE REGULATOR SAER"/>
    <property type="match status" value="1"/>
</dbReference>
<feature type="domain" description="OmpR/PhoB-type" evidence="7">
    <location>
        <begin position="67"/>
        <end position="127"/>
    </location>
</feature>
<dbReference type="GO" id="GO:0000976">
    <property type="term" value="F:transcription cis-regulatory region binding"/>
    <property type="evidence" value="ECO:0007669"/>
    <property type="project" value="TreeGrafter"/>
</dbReference>
<dbReference type="InterPro" id="IPR001789">
    <property type="entry name" value="Sig_transdc_resp-reg_receiver"/>
</dbReference>
<evidence type="ECO:0000256" key="5">
    <source>
        <dbReference type="PROSITE-ProRule" id="PRU01091"/>
    </source>
</evidence>
<name>A0A1H2Q1G7_9FIRM</name>
<dbReference type="PROSITE" id="PS51755">
    <property type="entry name" value="OMPR_PHOB"/>
    <property type="match status" value="1"/>
</dbReference>
<dbReference type="GO" id="GO:0032993">
    <property type="term" value="C:protein-DNA complex"/>
    <property type="evidence" value="ECO:0007669"/>
    <property type="project" value="TreeGrafter"/>
</dbReference>
<evidence type="ECO:0000256" key="4">
    <source>
        <dbReference type="PROSITE-ProRule" id="PRU00169"/>
    </source>
</evidence>
<dbReference type="AlphaFoldDB" id="A0A1H2Q1G7"/>
<dbReference type="Gene3D" id="1.10.10.10">
    <property type="entry name" value="Winged helix-like DNA-binding domain superfamily/Winged helix DNA-binding domain"/>
    <property type="match status" value="1"/>
</dbReference>
<dbReference type="SUPFAM" id="SSF52172">
    <property type="entry name" value="CheY-like"/>
    <property type="match status" value="1"/>
</dbReference>
<evidence type="ECO:0000256" key="1">
    <source>
        <dbReference type="ARBA" id="ARBA00023015"/>
    </source>
</evidence>
<keyword evidence="1" id="KW-0805">Transcription regulation</keyword>
<dbReference type="GO" id="GO:0000156">
    <property type="term" value="F:phosphorelay response regulator activity"/>
    <property type="evidence" value="ECO:0007669"/>
    <property type="project" value="TreeGrafter"/>
</dbReference>
<dbReference type="GO" id="GO:0006355">
    <property type="term" value="P:regulation of DNA-templated transcription"/>
    <property type="evidence" value="ECO:0007669"/>
    <property type="project" value="InterPro"/>
</dbReference>
<evidence type="ECO:0000259" key="7">
    <source>
        <dbReference type="PROSITE" id="PS51755"/>
    </source>
</evidence>
<dbReference type="InterPro" id="IPR001867">
    <property type="entry name" value="OmpR/PhoB-type_DNA-bd"/>
</dbReference>
<dbReference type="PROSITE" id="PS50110">
    <property type="entry name" value="RESPONSE_REGULATORY"/>
    <property type="match status" value="1"/>
</dbReference>
<dbReference type="PANTHER" id="PTHR48111">
    <property type="entry name" value="REGULATOR OF RPOS"/>
    <property type="match status" value="1"/>
</dbReference>
<dbReference type="EMBL" id="FNNG01000001">
    <property type="protein sequence ID" value="SDW00977.1"/>
    <property type="molecule type" value="Genomic_DNA"/>
</dbReference>
<dbReference type="Gene3D" id="3.40.50.2300">
    <property type="match status" value="1"/>
</dbReference>
<dbReference type="InterPro" id="IPR036388">
    <property type="entry name" value="WH-like_DNA-bd_sf"/>
</dbReference>
<feature type="DNA-binding region" description="OmpR/PhoB-type" evidence="5">
    <location>
        <begin position="67"/>
        <end position="127"/>
    </location>
</feature>
<proteinExistence type="predicted"/>
<accession>A0A1H2Q1G7</accession>
<gene>
    <name evidence="8" type="ORF">SAMN05660923_00026</name>
</gene>
<evidence type="ECO:0000256" key="3">
    <source>
        <dbReference type="ARBA" id="ARBA00023163"/>
    </source>
</evidence>
<dbReference type="GO" id="GO:0005829">
    <property type="term" value="C:cytosol"/>
    <property type="evidence" value="ECO:0007669"/>
    <property type="project" value="TreeGrafter"/>
</dbReference>
<dbReference type="CDD" id="cd17574">
    <property type="entry name" value="REC_OmpR"/>
    <property type="match status" value="1"/>
</dbReference>
<comment type="caution">
    <text evidence="4">Lacks conserved residue(s) required for the propagation of feature annotation.</text>
</comment>
<keyword evidence="2 5" id="KW-0238">DNA-binding</keyword>
<evidence type="ECO:0000259" key="6">
    <source>
        <dbReference type="PROSITE" id="PS50110"/>
    </source>
</evidence>
<evidence type="ECO:0000256" key="2">
    <source>
        <dbReference type="ARBA" id="ARBA00023125"/>
    </source>
</evidence>
<dbReference type="Proteomes" id="UP000198828">
    <property type="component" value="Unassembled WGS sequence"/>
</dbReference>